<dbReference type="Gene3D" id="1.10.10.10">
    <property type="entry name" value="Winged helix-like DNA-binding domain superfamily/Winged helix DNA-binding domain"/>
    <property type="match status" value="1"/>
</dbReference>
<evidence type="ECO:0000259" key="3">
    <source>
        <dbReference type="PROSITE" id="PS51000"/>
    </source>
</evidence>
<dbReference type="EMBL" id="JBGBYS010000022">
    <property type="protein sequence ID" value="MEY9260062.1"/>
    <property type="molecule type" value="Genomic_DNA"/>
</dbReference>
<evidence type="ECO:0000313" key="5">
    <source>
        <dbReference type="Proteomes" id="UP001565435"/>
    </source>
</evidence>
<dbReference type="Pfam" id="PF08279">
    <property type="entry name" value="HTH_11"/>
    <property type="match status" value="1"/>
</dbReference>
<dbReference type="InterPro" id="IPR026881">
    <property type="entry name" value="WYL_dom"/>
</dbReference>
<dbReference type="InterPro" id="IPR051534">
    <property type="entry name" value="CBASS_pafABC_assoc_protein"/>
</dbReference>
<keyword evidence="5" id="KW-1185">Reference proteome</keyword>
<proteinExistence type="predicted"/>
<accession>A0ABV4END6</accession>
<feature type="domain" description="HTH deoR-type" evidence="3">
    <location>
        <begin position="4"/>
        <end position="59"/>
    </location>
</feature>
<evidence type="ECO:0000256" key="2">
    <source>
        <dbReference type="ARBA" id="ARBA00023163"/>
    </source>
</evidence>
<dbReference type="Pfam" id="PF13280">
    <property type="entry name" value="WYL"/>
    <property type="match status" value="1"/>
</dbReference>
<keyword evidence="1" id="KW-0805">Transcription regulation</keyword>
<keyword evidence="4" id="KW-0238">DNA-binding</keyword>
<comment type="caution">
    <text evidence="4">The sequence shown here is derived from an EMBL/GenBank/DDBJ whole genome shotgun (WGS) entry which is preliminary data.</text>
</comment>
<evidence type="ECO:0000256" key="1">
    <source>
        <dbReference type="ARBA" id="ARBA00023015"/>
    </source>
</evidence>
<dbReference type="GO" id="GO:0003677">
    <property type="term" value="F:DNA binding"/>
    <property type="evidence" value="ECO:0007669"/>
    <property type="project" value="UniProtKB-KW"/>
</dbReference>
<dbReference type="PROSITE" id="PS52050">
    <property type="entry name" value="WYL"/>
    <property type="match status" value="1"/>
</dbReference>
<gene>
    <name evidence="4" type="ORF">ABH903_003100</name>
</gene>
<dbReference type="InterPro" id="IPR036388">
    <property type="entry name" value="WH-like_DNA-bd_sf"/>
</dbReference>
<dbReference type="InterPro" id="IPR001034">
    <property type="entry name" value="DeoR_HTH"/>
</dbReference>
<dbReference type="PROSITE" id="PS51000">
    <property type="entry name" value="HTH_DEOR_2"/>
    <property type="match status" value="1"/>
</dbReference>
<name>A0ABV4END6_BREEP</name>
<dbReference type="Proteomes" id="UP001565435">
    <property type="component" value="Unassembled WGS sequence"/>
</dbReference>
<sequence length="235" mass="26705">MDTPSTRSLKLLALLQSGGQWGGRELADQLQVSERTVRRDAMRLRDLGYDVRSRPGPGGTYALRPGMKIPPLLLTADEVSTIITSLLVLEAWSPDDATAVTARAKLEQVLPRKLKQRAAAVALSTQVSREPPASVDWNLVGTIADAVATSSRVTFDYTDQHGRRSHRTIEPYRHFLRQQRWYLIAYDLMREDWRIFRLDRVEEVATFPGPHDPPIFPWHSIEDWLTSDFGATYEH</sequence>
<reference evidence="4 5" key="1">
    <citation type="submission" date="2024-07" db="EMBL/GenBank/DDBJ databases">
        <title>Mealworm larvae gut microbial communities from Newark, Delaware, USA.</title>
        <authorList>
            <person name="Blenner M."/>
        </authorList>
    </citation>
    <scope>NUCLEOTIDE SEQUENCE [LARGE SCALE GENOMIC DNA]</scope>
    <source>
        <strain evidence="4 5">UD i117</strain>
    </source>
</reference>
<dbReference type="RefSeq" id="WP_370037000.1">
    <property type="nucleotide sequence ID" value="NZ_JBGBYS010000022.1"/>
</dbReference>
<dbReference type="PANTHER" id="PTHR34580:SF3">
    <property type="entry name" value="PROTEIN PAFB"/>
    <property type="match status" value="1"/>
</dbReference>
<dbReference type="PANTHER" id="PTHR34580">
    <property type="match status" value="1"/>
</dbReference>
<dbReference type="InterPro" id="IPR013196">
    <property type="entry name" value="HTH_11"/>
</dbReference>
<organism evidence="4 5">
    <name type="scientific">Brevibacterium epidermidis</name>
    <dbReference type="NCBI Taxonomy" id="1698"/>
    <lineage>
        <taxon>Bacteria</taxon>
        <taxon>Bacillati</taxon>
        <taxon>Actinomycetota</taxon>
        <taxon>Actinomycetes</taxon>
        <taxon>Micrococcales</taxon>
        <taxon>Brevibacteriaceae</taxon>
        <taxon>Brevibacterium</taxon>
    </lineage>
</organism>
<evidence type="ECO:0000313" key="4">
    <source>
        <dbReference type="EMBL" id="MEY9260062.1"/>
    </source>
</evidence>
<protein>
    <submittedName>
        <fullName evidence="4">DNA-binding transcriptional regulator YafY</fullName>
    </submittedName>
</protein>
<dbReference type="SUPFAM" id="SSF46785">
    <property type="entry name" value="Winged helix' DNA-binding domain"/>
    <property type="match status" value="1"/>
</dbReference>
<keyword evidence="2" id="KW-0804">Transcription</keyword>
<dbReference type="InterPro" id="IPR036390">
    <property type="entry name" value="WH_DNA-bd_sf"/>
</dbReference>